<feature type="compositionally biased region" description="Low complexity" evidence="5">
    <location>
        <begin position="490"/>
        <end position="502"/>
    </location>
</feature>
<evidence type="ECO:0000313" key="8">
    <source>
        <dbReference type="Proteomes" id="UP001321749"/>
    </source>
</evidence>
<comment type="subcellular location">
    <subcellularLocation>
        <location evidence="1">Membrane</location>
        <topology evidence="1">Single-pass membrane protein</topology>
    </subcellularLocation>
</comment>
<dbReference type="Proteomes" id="UP001321749">
    <property type="component" value="Unassembled WGS sequence"/>
</dbReference>
<evidence type="ECO:0000256" key="2">
    <source>
        <dbReference type="ARBA" id="ARBA00022692"/>
    </source>
</evidence>
<dbReference type="InterPro" id="IPR051694">
    <property type="entry name" value="Immunoregulatory_rcpt-like"/>
</dbReference>
<evidence type="ECO:0000256" key="6">
    <source>
        <dbReference type="SAM" id="Phobius"/>
    </source>
</evidence>
<dbReference type="GO" id="GO:0016020">
    <property type="term" value="C:membrane"/>
    <property type="evidence" value="ECO:0007669"/>
    <property type="project" value="UniProtKB-SubCell"/>
</dbReference>
<keyword evidence="3 6" id="KW-1133">Transmembrane helix</keyword>
<dbReference type="GO" id="GO:0071944">
    <property type="term" value="C:cell periphery"/>
    <property type="evidence" value="ECO:0007669"/>
    <property type="project" value="UniProtKB-ARBA"/>
</dbReference>
<reference evidence="7" key="2">
    <citation type="submission" date="2023-06" db="EMBL/GenBank/DDBJ databases">
        <authorList>
            <consortium name="Lawrence Berkeley National Laboratory"/>
            <person name="Mondo S.J."/>
            <person name="Hensen N."/>
            <person name="Bonometti L."/>
            <person name="Westerberg I."/>
            <person name="Brannstrom I.O."/>
            <person name="Guillou S."/>
            <person name="Cros-Aarteil S."/>
            <person name="Calhoun S."/>
            <person name="Haridas S."/>
            <person name="Kuo A."/>
            <person name="Pangilinan J."/>
            <person name="Riley R."/>
            <person name="Labutti K."/>
            <person name="Andreopoulos B."/>
            <person name="Lipzen A."/>
            <person name="Chen C."/>
            <person name="Yanf M."/>
            <person name="Daum C."/>
            <person name="Ng V."/>
            <person name="Clum A."/>
            <person name="Steindorff A."/>
            <person name="Ohm R."/>
            <person name="Martin F."/>
            <person name="Silar P."/>
            <person name="Natvig D."/>
            <person name="Lalanne C."/>
            <person name="Gautier V."/>
            <person name="Ament-Velasquez S.L."/>
            <person name="Kruys A."/>
            <person name="Hutchinson M.I."/>
            <person name="Powell A.J."/>
            <person name="Barry K."/>
            <person name="Miller A.N."/>
            <person name="Grigoriev I.V."/>
            <person name="Debuchy R."/>
            <person name="Gladieux P."/>
            <person name="Thoren M.H."/>
            <person name="Johannesson H."/>
        </authorList>
    </citation>
    <scope>NUCLEOTIDE SEQUENCE</scope>
    <source>
        <strain evidence="7">PSN324</strain>
    </source>
</reference>
<feature type="compositionally biased region" description="Basic and acidic residues" evidence="5">
    <location>
        <begin position="289"/>
        <end position="299"/>
    </location>
</feature>
<keyword evidence="8" id="KW-1185">Reference proteome</keyword>
<organism evidence="7 8">
    <name type="scientific">Cladorrhinum samala</name>
    <dbReference type="NCBI Taxonomy" id="585594"/>
    <lineage>
        <taxon>Eukaryota</taxon>
        <taxon>Fungi</taxon>
        <taxon>Dikarya</taxon>
        <taxon>Ascomycota</taxon>
        <taxon>Pezizomycotina</taxon>
        <taxon>Sordariomycetes</taxon>
        <taxon>Sordariomycetidae</taxon>
        <taxon>Sordariales</taxon>
        <taxon>Podosporaceae</taxon>
        <taxon>Cladorrhinum</taxon>
    </lineage>
</organism>
<keyword evidence="2 6" id="KW-0812">Transmembrane</keyword>
<evidence type="ECO:0000256" key="5">
    <source>
        <dbReference type="SAM" id="MobiDB-lite"/>
    </source>
</evidence>
<protein>
    <recommendedName>
        <fullName evidence="9">Mid2 domain-containing protein</fullName>
    </recommendedName>
</protein>
<evidence type="ECO:0000313" key="7">
    <source>
        <dbReference type="EMBL" id="KAK4458076.1"/>
    </source>
</evidence>
<reference evidence="7" key="1">
    <citation type="journal article" date="2023" name="Mol. Phylogenet. Evol.">
        <title>Genome-scale phylogeny and comparative genomics of the fungal order Sordariales.</title>
        <authorList>
            <person name="Hensen N."/>
            <person name="Bonometti L."/>
            <person name="Westerberg I."/>
            <person name="Brannstrom I.O."/>
            <person name="Guillou S."/>
            <person name="Cros-Aarteil S."/>
            <person name="Calhoun S."/>
            <person name="Haridas S."/>
            <person name="Kuo A."/>
            <person name="Mondo S."/>
            <person name="Pangilinan J."/>
            <person name="Riley R."/>
            <person name="LaButti K."/>
            <person name="Andreopoulos B."/>
            <person name="Lipzen A."/>
            <person name="Chen C."/>
            <person name="Yan M."/>
            <person name="Daum C."/>
            <person name="Ng V."/>
            <person name="Clum A."/>
            <person name="Steindorff A."/>
            <person name="Ohm R.A."/>
            <person name="Martin F."/>
            <person name="Silar P."/>
            <person name="Natvig D.O."/>
            <person name="Lalanne C."/>
            <person name="Gautier V."/>
            <person name="Ament-Velasquez S.L."/>
            <person name="Kruys A."/>
            <person name="Hutchinson M.I."/>
            <person name="Powell A.J."/>
            <person name="Barry K."/>
            <person name="Miller A.N."/>
            <person name="Grigoriev I.V."/>
            <person name="Debuchy R."/>
            <person name="Gladieux P."/>
            <person name="Hiltunen Thoren M."/>
            <person name="Johannesson H."/>
        </authorList>
    </citation>
    <scope>NUCLEOTIDE SEQUENCE</scope>
    <source>
        <strain evidence="7">PSN324</strain>
    </source>
</reference>
<feature type="compositionally biased region" description="Low complexity" evidence="5">
    <location>
        <begin position="196"/>
        <end position="254"/>
    </location>
</feature>
<gene>
    <name evidence="7" type="ORF">QBC42DRAFT_27668</name>
</gene>
<feature type="region of interest" description="Disordered" evidence="5">
    <location>
        <begin position="196"/>
        <end position="255"/>
    </location>
</feature>
<accession>A0AAV9HG96</accession>
<evidence type="ECO:0000256" key="4">
    <source>
        <dbReference type="ARBA" id="ARBA00023136"/>
    </source>
</evidence>
<evidence type="ECO:0000256" key="1">
    <source>
        <dbReference type="ARBA" id="ARBA00004167"/>
    </source>
</evidence>
<sequence length="531" mass="55343">MRSDFFYRLPPPTVLVLLSSLLDRTDAHVLQHIPRQTQAPTVTVPFHELSVVSWPPRPTTPPSRDLFALRRRQQNTICGYIDGDSALPATCSAGSHCVLDTDNNVVGCCPNGEAACTAGVYTGCVDETSGPQTEVNPYVFSCGGGQVCYQNVFQGGFSQFGCGSATDQGTIVLASPSGFSETLTLPTVTVSYSITKTSTSSSSTSTTTTTTTTTTGISSTTPTLSSVISSTVSSTSTSDASTSTSAPDSDPGSSNRTGAIVGGTIGGLAVLIALVALAAFLLRRRQKRVRDGPGVRDRLITPPKPGPGGGFSAANPDSEAYEPAHGSASPNPVFNQPMRNLSGQLPPISTTLVPPPMPFEGDVSPVNDDVSPFAYGGPQAVSAIASSHTSYPPSEVGSFNYQNYPPMPPVSAGGVAAHTPVMHGPPGGDGYRGVEMESDRVPLTREIDEFSHGFTAALGRIGEEDEHDVGDSGHMMPNGPPYGDSGFGTAAGNADLDADGNLSGTEGSVYSRGSRPLWQQNRRQSRNLMWM</sequence>
<name>A0AAV9HG96_9PEZI</name>
<evidence type="ECO:0000256" key="3">
    <source>
        <dbReference type="ARBA" id="ARBA00022989"/>
    </source>
</evidence>
<evidence type="ECO:0008006" key="9">
    <source>
        <dbReference type="Google" id="ProtNLM"/>
    </source>
</evidence>
<comment type="caution">
    <text evidence="7">The sequence shown here is derived from an EMBL/GenBank/DDBJ whole genome shotgun (WGS) entry which is preliminary data.</text>
</comment>
<feature type="transmembrane region" description="Helical" evidence="6">
    <location>
        <begin position="259"/>
        <end position="282"/>
    </location>
</feature>
<dbReference type="AlphaFoldDB" id="A0AAV9HG96"/>
<feature type="region of interest" description="Disordered" evidence="5">
    <location>
        <begin position="288"/>
        <end position="328"/>
    </location>
</feature>
<proteinExistence type="predicted"/>
<dbReference type="PANTHER" id="PTHR15549">
    <property type="entry name" value="PAIRED IMMUNOGLOBULIN-LIKE TYPE 2 RECEPTOR"/>
    <property type="match status" value="1"/>
</dbReference>
<feature type="region of interest" description="Disordered" evidence="5">
    <location>
        <begin position="465"/>
        <end position="518"/>
    </location>
</feature>
<keyword evidence="4 6" id="KW-0472">Membrane</keyword>
<dbReference type="EMBL" id="MU865083">
    <property type="protein sequence ID" value="KAK4458076.1"/>
    <property type="molecule type" value="Genomic_DNA"/>
</dbReference>